<evidence type="ECO:0000313" key="6">
    <source>
        <dbReference type="EMBL" id="BBD93475.1"/>
    </source>
</evidence>
<dbReference type="NCBIfam" id="TIGR02404">
    <property type="entry name" value="trehalos_R_Bsub"/>
    <property type="match status" value="1"/>
</dbReference>
<accession>A0ABN5W6S6</accession>
<evidence type="ECO:0000256" key="3">
    <source>
        <dbReference type="ARBA" id="ARBA00023163"/>
    </source>
</evidence>
<feature type="domain" description="HTH gntR-type" evidence="5">
    <location>
        <begin position="3"/>
        <end position="71"/>
    </location>
</feature>
<dbReference type="Proteomes" id="UP000274772">
    <property type="component" value="Chromosome"/>
</dbReference>
<keyword evidence="1" id="KW-0805">Transcription regulation</keyword>
<organism evidence="6 7">
    <name type="scientific">Staphylococcus caprae</name>
    <dbReference type="NCBI Taxonomy" id="29380"/>
    <lineage>
        <taxon>Bacteria</taxon>
        <taxon>Bacillati</taxon>
        <taxon>Bacillota</taxon>
        <taxon>Bacilli</taxon>
        <taxon>Bacillales</taxon>
        <taxon>Staphylococcaceae</taxon>
        <taxon>Staphylococcus</taxon>
    </lineage>
</organism>
<sequence length="239" mass="28270">MKRNKFLMIYEDLKNNILSQDLNYGDQLPSEHDLVATYNASRETVRKALNLLERDGMIQKMRGKGSIVIFQEITEFPFTDLISFKEIKERLGLNYQTEVIVNEVVKAREYPNVQRELKIAEREELIHIQRTRRINNQVKIFDEDFFLKTVVDDISDDIAKDSIYAYLEKDLNLNISYSSKSITFEPFSSIEYKIFGNQLTPYTATVRSHVYLKDTTCFQYNISKHIATDFKFKEFSRRR</sequence>
<gene>
    <name evidence="6" type="ORF">JMUB590_2437</name>
</gene>
<reference evidence="6 7" key="1">
    <citation type="submission" date="2018-05" db="EMBL/GenBank/DDBJ databases">
        <title>Complete genome sequencing of three human clinical isolates of Staphylococcus caprae reveals virulence factors similar to those of S. epidermidis and S. capitis.</title>
        <authorList>
            <person name="Watanabe S."/>
            <person name="Cui L."/>
        </authorList>
    </citation>
    <scope>NUCLEOTIDE SEQUENCE [LARGE SCALE GENOMIC DNA]</scope>
    <source>
        <strain evidence="6 7">JMUB590</strain>
    </source>
</reference>
<dbReference type="SMART" id="SM00866">
    <property type="entry name" value="UTRA"/>
    <property type="match status" value="1"/>
</dbReference>
<dbReference type="Gene3D" id="3.40.1410.10">
    <property type="entry name" value="Chorismate lyase-like"/>
    <property type="match status" value="1"/>
</dbReference>
<dbReference type="InterPro" id="IPR036388">
    <property type="entry name" value="WH-like_DNA-bd_sf"/>
</dbReference>
<dbReference type="CDD" id="cd07377">
    <property type="entry name" value="WHTH_GntR"/>
    <property type="match status" value="1"/>
</dbReference>
<evidence type="ECO:0000259" key="5">
    <source>
        <dbReference type="PROSITE" id="PS50949"/>
    </source>
</evidence>
<keyword evidence="3" id="KW-0804">Transcription</keyword>
<dbReference type="PROSITE" id="PS50949">
    <property type="entry name" value="HTH_GNTR"/>
    <property type="match status" value="1"/>
</dbReference>
<dbReference type="PRINTS" id="PR00035">
    <property type="entry name" value="HTHGNTR"/>
</dbReference>
<name>A0ABN5W6S6_9STAP</name>
<dbReference type="RefSeq" id="WP_002445264.1">
    <property type="nucleotide sequence ID" value="NZ_AP018585.1"/>
</dbReference>
<dbReference type="SUPFAM" id="SSF64288">
    <property type="entry name" value="Chorismate lyase-like"/>
    <property type="match status" value="1"/>
</dbReference>
<dbReference type="SUPFAM" id="SSF46785">
    <property type="entry name" value="Winged helix' DNA-binding domain"/>
    <property type="match status" value="1"/>
</dbReference>
<proteinExistence type="predicted"/>
<evidence type="ECO:0000256" key="4">
    <source>
        <dbReference type="NCBIfam" id="TIGR02404"/>
    </source>
</evidence>
<dbReference type="GeneID" id="58052162"/>
<dbReference type="InterPro" id="IPR011663">
    <property type="entry name" value="UTRA"/>
</dbReference>
<keyword evidence="2" id="KW-0238">DNA-binding</keyword>
<dbReference type="Gene3D" id="1.10.10.10">
    <property type="entry name" value="Winged helix-like DNA-binding domain superfamily/Winged helix DNA-binding domain"/>
    <property type="match status" value="1"/>
</dbReference>
<dbReference type="SMART" id="SM00345">
    <property type="entry name" value="HTH_GNTR"/>
    <property type="match status" value="1"/>
</dbReference>
<evidence type="ECO:0000313" key="7">
    <source>
        <dbReference type="Proteomes" id="UP000274772"/>
    </source>
</evidence>
<dbReference type="InterPro" id="IPR000524">
    <property type="entry name" value="Tscrpt_reg_HTH_GntR"/>
</dbReference>
<dbReference type="InterPro" id="IPR050679">
    <property type="entry name" value="Bact_HTH_transcr_reg"/>
</dbReference>
<protein>
    <recommendedName>
        <fullName evidence="4">Trehalose operon repressor</fullName>
    </recommendedName>
</protein>
<dbReference type="PANTHER" id="PTHR44846:SF12">
    <property type="entry name" value="HTH-TYPE TRANSCRIPTIONAL REGULATOR TRER"/>
    <property type="match status" value="1"/>
</dbReference>
<dbReference type="Pfam" id="PF00392">
    <property type="entry name" value="GntR"/>
    <property type="match status" value="1"/>
</dbReference>
<dbReference type="InterPro" id="IPR012770">
    <property type="entry name" value="TreR"/>
</dbReference>
<dbReference type="PANTHER" id="PTHR44846">
    <property type="entry name" value="MANNOSYL-D-GLYCERATE TRANSPORT/METABOLISM SYSTEM REPRESSOR MNGR-RELATED"/>
    <property type="match status" value="1"/>
</dbReference>
<evidence type="ECO:0000256" key="1">
    <source>
        <dbReference type="ARBA" id="ARBA00023015"/>
    </source>
</evidence>
<evidence type="ECO:0000256" key="2">
    <source>
        <dbReference type="ARBA" id="ARBA00023125"/>
    </source>
</evidence>
<dbReference type="EMBL" id="AP018586">
    <property type="protein sequence ID" value="BBD93475.1"/>
    <property type="molecule type" value="Genomic_DNA"/>
</dbReference>
<dbReference type="Pfam" id="PF07702">
    <property type="entry name" value="UTRA"/>
    <property type="match status" value="1"/>
</dbReference>
<dbReference type="InterPro" id="IPR036390">
    <property type="entry name" value="WH_DNA-bd_sf"/>
</dbReference>
<dbReference type="InterPro" id="IPR028978">
    <property type="entry name" value="Chorismate_lyase_/UTRA_dom_sf"/>
</dbReference>
<keyword evidence="7" id="KW-1185">Reference proteome</keyword>